<keyword evidence="3 6" id="KW-0489">Methyltransferase</keyword>
<dbReference type="InterPro" id="IPR029063">
    <property type="entry name" value="SAM-dependent_MTases_sf"/>
</dbReference>
<dbReference type="GO" id="GO:0008168">
    <property type="term" value="F:methyltransferase activity"/>
    <property type="evidence" value="ECO:0007669"/>
    <property type="project" value="UniProtKB-UniRule"/>
</dbReference>
<keyword evidence="8" id="KW-1185">Reference proteome</keyword>
<dbReference type="NCBIfam" id="TIGR00027">
    <property type="entry name" value="mthyl_TIGR00027"/>
    <property type="match status" value="1"/>
</dbReference>
<dbReference type="Gene3D" id="3.40.50.150">
    <property type="entry name" value="Vaccinia Virus protein VP39"/>
    <property type="match status" value="1"/>
</dbReference>
<evidence type="ECO:0000256" key="2">
    <source>
        <dbReference type="ARBA" id="ARBA00008138"/>
    </source>
</evidence>
<evidence type="ECO:0000256" key="6">
    <source>
        <dbReference type="RuleBase" id="RU362030"/>
    </source>
</evidence>
<dbReference type="AlphaFoldDB" id="A0A132PF18"/>
<proteinExistence type="inferred from homology"/>
<evidence type="ECO:0000256" key="5">
    <source>
        <dbReference type="ARBA" id="ARBA00022691"/>
    </source>
</evidence>
<dbReference type="InterPro" id="IPR007213">
    <property type="entry name" value="Ppm1/Ppm2/Tcmp"/>
</dbReference>
<keyword evidence="5 6" id="KW-0949">S-adenosyl-L-methionine</keyword>
<dbReference type="PANTHER" id="PTHR43619">
    <property type="entry name" value="S-ADENOSYL-L-METHIONINE-DEPENDENT METHYLTRANSFERASE YKTD-RELATED"/>
    <property type="match status" value="1"/>
</dbReference>
<gene>
    <name evidence="7" type="ORF">AFM11_29790</name>
</gene>
<name>A0A132PF18_9MYCO</name>
<evidence type="ECO:0000313" key="7">
    <source>
        <dbReference type="EMBL" id="KWX20592.1"/>
    </source>
</evidence>
<dbReference type="SUPFAM" id="SSF53335">
    <property type="entry name" value="S-adenosyl-L-methionine-dependent methyltransferases"/>
    <property type="match status" value="1"/>
</dbReference>
<dbReference type="PANTHER" id="PTHR43619:SF2">
    <property type="entry name" value="S-ADENOSYL-L-METHIONINE-DEPENDENT METHYLTRANSFERASES SUPERFAMILY PROTEIN"/>
    <property type="match status" value="1"/>
</dbReference>
<reference evidence="7 8" key="1">
    <citation type="submission" date="2015-07" db="EMBL/GenBank/DDBJ databases">
        <title>A draft genome sequence of Mycobacterium wolinskyi.</title>
        <authorList>
            <person name="de Man T.J."/>
            <person name="Perry K.A."/>
            <person name="Coulliette A.D."/>
            <person name="Jensen B."/>
            <person name="Toney N.C."/>
            <person name="Limbago B.M."/>
            <person name="Noble-Wang J."/>
        </authorList>
    </citation>
    <scope>NUCLEOTIDE SEQUENCE [LARGE SCALE GENOMIC DNA]</scope>
    <source>
        <strain evidence="7 8">CDC_01</strain>
    </source>
</reference>
<sequence length="285" mass="30945">MTTRSLPEILNGAPLTAVGVAVIRARESARADRLYDDPYARRFVEAAEQAYLSPNAPAGAAETWGSVLRLADVMYEPRTLGVRIADDALLQAAAEGRTQIVLLGAGLDTHAYRLSWPRAVHLFEIDLPQLFAFKEPVLEGIRPACDRHVVPADLGGSEWPKVLLDSGFQPEVPTHWVDHALMTLPTDVARAGVRAVTELSAPGSRYGFPVMAGAAFRNTLRSVAAEGLYRDMPNTERGLGEDAREWLESIGWTTSFKSTAELTEGYPRQVAAEDSGGHVVATRRG</sequence>
<dbReference type="STRING" id="59750.AWC31_25130"/>
<dbReference type="RefSeq" id="WP_234790990.1">
    <property type="nucleotide sequence ID" value="NZ_LGTW01000026.1"/>
</dbReference>
<dbReference type="GO" id="GO:0032259">
    <property type="term" value="P:methylation"/>
    <property type="evidence" value="ECO:0007669"/>
    <property type="project" value="UniProtKB-KW"/>
</dbReference>
<comment type="function">
    <text evidence="1 6">Exhibits S-adenosyl-L-methionine-dependent methyltransferase activity.</text>
</comment>
<dbReference type="Proteomes" id="UP000070612">
    <property type="component" value="Unassembled WGS sequence"/>
</dbReference>
<dbReference type="EMBL" id="LGTW01000026">
    <property type="protein sequence ID" value="KWX20592.1"/>
    <property type="molecule type" value="Genomic_DNA"/>
</dbReference>
<evidence type="ECO:0000256" key="4">
    <source>
        <dbReference type="ARBA" id="ARBA00022679"/>
    </source>
</evidence>
<comment type="caution">
    <text evidence="7">The sequence shown here is derived from an EMBL/GenBank/DDBJ whole genome shotgun (WGS) entry which is preliminary data.</text>
</comment>
<keyword evidence="4" id="KW-0808">Transferase</keyword>
<accession>A0A132PF18</accession>
<evidence type="ECO:0000256" key="3">
    <source>
        <dbReference type="ARBA" id="ARBA00022603"/>
    </source>
</evidence>
<dbReference type="InterPro" id="IPR011610">
    <property type="entry name" value="SAM_mthyl_Trfase_ML2640-like"/>
</dbReference>
<evidence type="ECO:0000256" key="1">
    <source>
        <dbReference type="ARBA" id="ARBA00003907"/>
    </source>
</evidence>
<dbReference type="Pfam" id="PF04072">
    <property type="entry name" value="LCM"/>
    <property type="match status" value="1"/>
</dbReference>
<protein>
    <recommendedName>
        <fullName evidence="6">S-adenosyl-L-methionine-dependent methyltransferase</fullName>
        <ecNumber evidence="6">2.1.1.-</ecNumber>
    </recommendedName>
</protein>
<dbReference type="PATRIC" id="fig|59750.3.peg.3850"/>
<dbReference type="EC" id="2.1.1.-" evidence="6"/>
<evidence type="ECO:0000313" key="8">
    <source>
        <dbReference type="Proteomes" id="UP000070612"/>
    </source>
</evidence>
<organism evidence="7 8">
    <name type="scientific">Mycolicibacterium wolinskyi</name>
    <dbReference type="NCBI Taxonomy" id="59750"/>
    <lineage>
        <taxon>Bacteria</taxon>
        <taxon>Bacillati</taxon>
        <taxon>Actinomycetota</taxon>
        <taxon>Actinomycetes</taxon>
        <taxon>Mycobacteriales</taxon>
        <taxon>Mycobacteriaceae</taxon>
        <taxon>Mycolicibacterium</taxon>
    </lineage>
</organism>
<comment type="similarity">
    <text evidence="2 6">Belongs to the UPF0677 family.</text>
</comment>